<dbReference type="SUPFAM" id="SSF57850">
    <property type="entry name" value="RING/U-box"/>
    <property type="match status" value="1"/>
</dbReference>
<protein>
    <submittedName>
        <fullName evidence="9">Putative polycomb group ring finger protein 2</fullName>
    </submittedName>
</protein>
<dbReference type="InterPro" id="IPR032443">
    <property type="entry name" value="RAWUL"/>
</dbReference>
<feature type="region of interest" description="Disordered" evidence="7">
    <location>
        <begin position="483"/>
        <end position="512"/>
    </location>
</feature>
<feature type="region of interest" description="Disordered" evidence="7">
    <location>
        <begin position="1316"/>
        <end position="1381"/>
    </location>
</feature>
<feature type="compositionally biased region" description="Basic and acidic residues" evidence="7">
    <location>
        <begin position="301"/>
        <end position="321"/>
    </location>
</feature>
<evidence type="ECO:0000256" key="1">
    <source>
        <dbReference type="ARBA" id="ARBA00004123"/>
    </source>
</evidence>
<dbReference type="GO" id="GO:0008270">
    <property type="term" value="F:zinc ion binding"/>
    <property type="evidence" value="ECO:0007669"/>
    <property type="project" value="UniProtKB-KW"/>
</dbReference>
<dbReference type="GO" id="GO:1990841">
    <property type="term" value="F:promoter-specific chromatin binding"/>
    <property type="evidence" value="ECO:0007669"/>
    <property type="project" value="TreeGrafter"/>
</dbReference>
<proteinExistence type="evidence at transcript level"/>
<feature type="compositionally biased region" description="Low complexity" evidence="7">
    <location>
        <begin position="692"/>
        <end position="703"/>
    </location>
</feature>
<dbReference type="EMBL" id="GEFH01003966">
    <property type="protein sequence ID" value="JAP64615.1"/>
    <property type="molecule type" value="mRNA"/>
</dbReference>
<feature type="compositionally biased region" description="Polar residues" evidence="7">
    <location>
        <begin position="1464"/>
        <end position="1488"/>
    </location>
</feature>
<feature type="region of interest" description="Disordered" evidence="7">
    <location>
        <begin position="2612"/>
        <end position="2647"/>
    </location>
</feature>
<feature type="compositionally biased region" description="Low complexity" evidence="7">
    <location>
        <begin position="1191"/>
        <end position="1211"/>
    </location>
</feature>
<feature type="compositionally biased region" description="Polar residues" evidence="7">
    <location>
        <begin position="1751"/>
        <end position="1763"/>
    </location>
</feature>
<evidence type="ECO:0000256" key="7">
    <source>
        <dbReference type="SAM" id="MobiDB-lite"/>
    </source>
</evidence>
<feature type="region of interest" description="Disordered" evidence="7">
    <location>
        <begin position="1534"/>
        <end position="1582"/>
    </location>
</feature>
<feature type="compositionally biased region" description="Polar residues" evidence="7">
    <location>
        <begin position="1316"/>
        <end position="1331"/>
    </location>
</feature>
<dbReference type="PROSITE" id="PS50089">
    <property type="entry name" value="ZF_RING_2"/>
    <property type="match status" value="1"/>
</dbReference>
<feature type="compositionally biased region" description="Polar residues" evidence="7">
    <location>
        <begin position="882"/>
        <end position="893"/>
    </location>
</feature>
<dbReference type="FunFam" id="3.30.40.10:FF:000033">
    <property type="entry name" value="Polycomb group RING finger protein 3"/>
    <property type="match status" value="1"/>
</dbReference>
<comment type="subcellular location">
    <subcellularLocation>
        <location evidence="1">Nucleus</location>
    </subcellularLocation>
</comment>
<keyword evidence="4" id="KW-0862">Zinc</keyword>
<dbReference type="PANTHER" id="PTHR10825:SF72">
    <property type="entry name" value="UBIQUITIN-LIKE DOMAIN-CONTAINING PROTEIN"/>
    <property type="match status" value="1"/>
</dbReference>
<feature type="compositionally biased region" description="Basic and acidic residues" evidence="7">
    <location>
        <begin position="1212"/>
        <end position="1221"/>
    </location>
</feature>
<feature type="region of interest" description="Disordered" evidence="7">
    <location>
        <begin position="1939"/>
        <end position="2022"/>
    </location>
</feature>
<feature type="compositionally biased region" description="Low complexity" evidence="7">
    <location>
        <begin position="1131"/>
        <end position="1144"/>
    </location>
</feature>
<feature type="compositionally biased region" description="Pro residues" evidence="7">
    <location>
        <begin position="799"/>
        <end position="808"/>
    </location>
</feature>
<sequence length="2647" mass="282792">GRGAPPASAVASGARPDVVGLNPCLTCKLCNGYLVDAMTLVKCLHSFCRSCILKHLETGHACPVCDLRLSKINMESHLIKDDTLQNVVYKAVPGLYQKEMKRRRDFYATKGSKADQASLSPEQKGELDSSSSGRIIFSPDEAVSLSLEYKPIVDVKTEPEASSSAGPSSQAFKEPTKRYLNCPAAVTIALLQKFLRMKYSISAKYKVDILYMDDVLWSHYMLMDVAYIYSWKRDMPLRLFYRVFESTPKLSAPLASTVQVPTSAPSLAQSAAQQSGSVSSCVTPGISARGPTLSKSASMTEESRGCKKETTSPDTEAKPIERAPSVTESPPPKPTNVTSGTSIADPKVQSKIDASCPEKTNPTSVTGRSKESKGAKTTVAVPSIATAQVGCVQQKVPDVPATPTSKICALAKIAAESSKGPSTAEAVNPSAASAALASPTKPDTAAVRKVSSVSDKDAKVVAVDEPVSHLPAKVPPSLTKSAVVENAESQKAAPQPSTVAPSARQEVGSKPARACERTLTFKANPATDSGSSARTAGFVMKYQQRVVTPTLNGIDKGLADGLVKSAICTSNVTCDQIAKDAIVDVGTLSTSSTLTKSAPSLLEDKDVEQKAPETEEVQTCISRAAHKAEEKLNAIKAAAALVKETSPSEKDSTESTTGGLSVTLRPNRISVRSHSDDLTDKRPRKPSQGELSSKSEPAASKPPCRSVTPPLPVIPSYLTLSKSHPSLFHTSPRKRGRPKLATVNSLNEEIERAHMMARSEMGLATAADKPITRDETAVAAAPEKPKPVIPVITSLKIKPIPPPPPPQQPEVATLSSPTAPDAPRDLQLRPRSKSQGDISEEKSSDAEDSIGRRKSKRKRQPTEQLKTMVTQLKELSLEKVQAATQEPLQSLSGRGTLGLPKPEQGPEKITLRVTRDEKCILKVEKQLRPAVISETLHDSGFCEDVVADSVASSPVPDPKLKGESLAAARTAQHNSARQNVVSSTTTSKGLEQIGAARHLQHGTKRDMRRSRRKSVEDWVNEQSKWVRTHEAEAVRHQDIALPNSKPDRSGRDAVSGPPALSESKQTPAKVQRRGRKRTNPVKITKPAPMVDTQQEKPVSGPARVSSSSTEAATPPRASPSAEKESGAEAGSKGSTHSPRSSSSRNRQEPSEYPKKSQELVIPRYIPNAATSVPLTVTHARNKRLRESRQEASAASCLDLSSSPSSRGTSAESPEKDSEKSKFFKEALNLSMKEAETPAAFCKDTCVENASHVKRPEDTAGTPVRGMHSVLPAEGAAAESSKTVTKSLEQASPNHTNASQLSIIHQVVEKIASRNSCKLPKSQQEAVNTAPASTKGDNEMNCCDGRKCSPREDASCSPPSSLSGQPFSSGDGHKDDTGGTFTRNDMLALSSVKTVGAKAGSSTVADAKVLPSEQSPKMVQTQVFDSTLQGNTVESEILPRINETGVFRLEFPAAELSVPSEPRSSKGQAAITPSSNSAEQPQSCGSSSLPGEKMSESLRNIVLVQESMMELRQGVSRAGSCGLVEGRAKDISAAEKMSQTNTVPSKAKSPVLESSLNTTIKKELSSSSNTTRAPSSTHSKPQPILQFPVRDVKAAREIGVMVPGAAPLSEAFSGSFVPCTRPKSAEHLVKSSPEHRLSPILGATPLLIMPGRTNMVEREHYPSKLQDGPVRSIRSPVRSPLGIEVKSPSPAGHGSSGSCASRNATSPIKSPVPSEAKSTNPLGYNPAGVCGVTTMQHVPRPARSPVSDPRDSSTASHCISGSPVRTTDVKVGKLQQERSLWRPIDICTSQQLTEAALQKIAANKSISIGQVRDTRPQVPCKNRQRVALDVPHVPRSLSVSIVTCNAGVKGSYTQQANQITRASQPLECLSMSQQLSLGNRKHADFLVQEALPSPQCLDAAVDCGTLLSRTHPELSITSRSEFKSGIHIPASLKVYPSMQQKSSLSPPLCKSTFLPEERTLPRPPSAGLEQPRVSPRPSDRVPGRALAKDICQPEGQGISSSNEVLASKTSARKGSGMPSPRASENMYRTTVAELDLFTTLSIIETMKGRATVHDIIDEYITNIGSFFCIMESLPAEGRRAAEVTCSLKEKALLKVTALLKKVTNKLSSGQLSRALAVEALVQRFLLRCCRSHNQTSSAASTSEDDVTSSVWGTSCVVPALSEQNVTNVKGEPPPLVVPGFEFAVVPVLDVHLRHTELKRKALKRLRHSLRLGDLVGLKRKLMPSANLPGKVGICRRLAPRRSGGCFSSRSALGQVQKCSFLPQPTPSVHLPGKSLTRFLPAASFGLPQSTVIVDALSSLLTGHSPNLVNRSIPRNGQCCSLVLAPSARAIAESPSSALQAYRDPGTAQNMENILSALSLFLSGQSDSVSSHAPQQVLHFGSGGSIVVPSTHLQSSNRQHRSCNMLLVEATAGSSLVISSPQSNSKLVIGPDFDRQLLSRLLDGITFTIPKTQEAANSWLNSVMHRAVAAGHSSGRMLTNYVDTPDQRWPTTEALGSSSCRAIASVKRGLVARPDLLTRPKLLAKPELLAKPKAAVSRKLLQKRGALATGICEVAPVQKRKRLSDTSVHSGVTEVHAVALQQQRFVAACLAREARKVVPKDCIVVLHRLELRDGEETKKKRCSSDGSGAQPKKKPKLSPFPKAPSCVRR</sequence>
<feature type="compositionally biased region" description="Low complexity" evidence="7">
    <location>
        <begin position="1564"/>
        <end position="1576"/>
    </location>
</feature>
<reference evidence="9" key="1">
    <citation type="journal article" date="2017" name="Ticks Tick Borne Dis.">
        <title>An insight into the sialome of Hyalomma excavatum.</title>
        <authorList>
            <person name="Ribeiro J.M."/>
            <person name="Slovak M."/>
            <person name="Francischetti I.M."/>
        </authorList>
    </citation>
    <scope>NUCLEOTIDE SEQUENCE</scope>
    <source>
        <strain evidence="9">Samish</strain>
        <tissue evidence="9">Salivary glands</tissue>
    </source>
</reference>
<feature type="compositionally biased region" description="Basic residues" evidence="7">
    <location>
        <begin position="998"/>
        <end position="1012"/>
    </location>
</feature>
<feature type="region of interest" description="Disordered" evidence="7">
    <location>
        <begin position="1660"/>
        <end position="1763"/>
    </location>
</feature>
<feature type="region of interest" description="Disordered" evidence="7">
    <location>
        <begin position="881"/>
        <end position="908"/>
    </location>
</feature>
<keyword evidence="5" id="KW-0539">Nucleus</keyword>
<feature type="compositionally biased region" description="Basic residues" evidence="7">
    <location>
        <begin position="1070"/>
        <end position="1079"/>
    </location>
</feature>
<dbReference type="InterPro" id="IPR001841">
    <property type="entry name" value="Znf_RING"/>
</dbReference>
<feature type="compositionally biased region" description="Polar residues" evidence="7">
    <location>
        <begin position="1356"/>
        <end position="1367"/>
    </location>
</feature>
<evidence type="ECO:0000256" key="4">
    <source>
        <dbReference type="ARBA" id="ARBA00022833"/>
    </source>
</evidence>
<dbReference type="CDD" id="cd17082">
    <property type="entry name" value="RAWUL_PCGF2_like"/>
    <property type="match status" value="1"/>
</dbReference>
<keyword evidence="2" id="KW-0479">Metal-binding</keyword>
<evidence type="ECO:0000313" key="9">
    <source>
        <dbReference type="EMBL" id="JAP64615.1"/>
    </source>
</evidence>
<feature type="compositionally biased region" description="Low complexity" evidence="7">
    <location>
        <begin position="1686"/>
        <end position="1700"/>
    </location>
</feature>
<feature type="compositionally biased region" description="Basic and acidic residues" evidence="7">
    <location>
        <begin position="1343"/>
        <end position="1353"/>
    </location>
</feature>
<feature type="region of interest" description="Disordered" evidence="7">
    <location>
        <begin position="111"/>
        <end position="131"/>
    </location>
</feature>
<accession>A0A131XEH8</accession>
<dbReference type="InterPro" id="IPR013083">
    <property type="entry name" value="Znf_RING/FYVE/PHD"/>
</dbReference>
<dbReference type="SMART" id="SM00184">
    <property type="entry name" value="RING"/>
    <property type="match status" value="1"/>
</dbReference>
<feature type="compositionally biased region" description="Basic and acidic residues" evidence="7">
    <location>
        <begin position="1145"/>
        <end position="1157"/>
    </location>
</feature>
<evidence type="ECO:0000256" key="5">
    <source>
        <dbReference type="ARBA" id="ARBA00023242"/>
    </source>
</evidence>
<evidence type="ECO:0000256" key="3">
    <source>
        <dbReference type="ARBA" id="ARBA00022771"/>
    </source>
</evidence>
<feature type="region of interest" description="Disordered" evidence="7">
    <location>
        <begin position="795"/>
        <end position="868"/>
    </location>
</feature>
<dbReference type="InterPro" id="IPR017907">
    <property type="entry name" value="Znf_RING_CS"/>
</dbReference>
<feature type="compositionally biased region" description="Polar residues" evidence="7">
    <location>
        <begin position="971"/>
        <end position="989"/>
    </location>
</feature>
<dbReference type="Gene3D" id="3.30.40.10">
    <property type="entry name" value="Zinc/RING finger domain, C3HC4 (zinc finger)"/>
    <property type="match status" value="1"/>
</dbReference>
<feature type="compositionally biased region" description="Polar residues" evidence="7">
    <location>
        <begin position="358"/>
        <end position="367"/>
    </location>
</feature>
<feature type="compositionally biased region" description="Basic and acidic residues" evidence="7">
    <location>
        <begin position="839"/>
        <end position="851"/>
    </location>
</feature>
<dbReference type="GO" id="GO:0000122">
    <property type="term" value="P:negative regulation of transcription by RNA polymerase II"/>
    <property type="evidence" value="ECO:0007669"/>
    <property type="project" value="TreeGrafter"/>
</dbReference>
<feature type="region of interest" description="Disordered" evidence="7">
    <location>
        <begin position="271"/>
        <end position="377"/>
    </location>
</feature>
<feature type="region of interest" description="Disordered" evidence="7">
    <location>
        <begin position="1455"/>
        <end position="1491"/>
    </location>
</feature>
<feature type="compositionally biased region" description="Basic and acidic residues" evidence="7">
    <location>
        <begin position="1027"/>
        <end position="1038"/>
    </location>
</feature>
<dbReference type="Pfam" id="PF13923">
    <property type="entry name" value="zf-C3HC4_2"/>
    <property type="match status" value="1"/>
</dbReference>
<feature type="non-terminal residue" evidence="9">
    <location>
        <position position="1"/>
    </location>
</feature>
<evidence type="ECO:0000256" key="6">
    <source>
        <dbReference type="PROSITE-ProRule" id="PRU00175"/>
    </source>
</evidence>
<feature type="compositionally biased region" description="Polar residues" evidence="7">
    <location>
        <begin position="1996"/>
        <end position="2008"/>
    </location>
</feature>
<dbReference type="PROSITE" id="PS00518">
    <property type="entry name" value="ZF_RING_1"/>
    <property type="match status" value="1"/>
</dbReference>
<keyword evidence="3 6" id="KW-0863">Zinc-finger</keyword>
<feature type="domain" description="RING-type" evidence="8">
    <location>
        <begin position="27"/>
        <end position="66"/>
    </location>
</feature>
<feature type="compositionally biased region" description="Low complexity" evidence="7">
    <location>
        <begin position="271"/>
        <end position="280"/>
    </location>
</feature>
<feature type="region of interest" description="Disordered" evidence="7">
    <location>
        <begin position="643"/>
        <end position="710"/>
    </location>
</feature>
<feature type="region of interest" description="Disordered" evidence="7">
    <location>
        <begin position="950"/>
        <end position="1221"/>
    </location>
</feature>
<name>A0A131XEH8_9ACAR</name>
<dbReference type="GO" id="GO:0035102">
    <property type="term" value="C:PRC1 complex"/>
    <property type="evidence" value="ECO:0007669"/>
    <property type="project" value="TreeGrafter"/>
</dbReference>
<dbReference type="Pfam" id="PF16207">
    <property type="entry name" value="RAWUL"/>
    <property type="match status" value="1"/>
</dbReference>
<dbReference type="Gene3D" id="3.10.20.90">
    <property type="entry name" value="Phosphatidylinositol 3-kinase Catalytic Subunit, Chain A, domain 1"/>
    <property type="match status" value="1"/>
</dbReference>
<evidence type="ECO:0000256" key="2">
    <source>
        <dbReference type="ARBA" id="ARBA00022723"/>
    </source>
</evidence>
<evidence type="ECO:0000259" key="8">
    <source>
        <dbReference type="PROSITE" id="PS50089"/>
    </source>
</evidence>
<organism evidence="9">
    <name type="scientific">Hyalomma excavatum</name>
    <dbReference type="NCBI Taxonomy" id="257692"/>
    <lineage>
        <taxon>Eukaryota</taxon>
        <taxon>Metazoa</taxon>
        <taxon>Ecdysozoa</taxon>
        <taxon>Arthropoda</taxon>
        <taxon>Chelicerata</taxon>
        <taxon>Arachnida</taxon>
        <taxon>Acari</taxon>
        <taxon>Parasitiformes</taxon>
        <taxon>Ixodida</taxon>
        <taxon>Ixodoidea</taxon>
        <taxon>Ixodidae</taxon>
        <taxon>Hyalomminae</taxon>
        <taxon>Hyalomma</taxon>
    </lineage>
</organism>
<feature type="compositionally biased region" description="Low complexity" evidence="7">
    <location>
        <begin position="2635"/>
        <end position="2647"/>
    </location>
</feature>
<dbReference type="PANTHER" id="PTHR10825">
    <property type="entry name" value="RING FINGER DOMAIN-CONTAINING, POLYCOMB GROUP COMPONENT"/>
    <property type="match status" value="1"/>
</dbReference>